<gene>
    <name evidence="2" type="ORF">C4A77_10115</name>
</gene>
<organism evidence="2 3">
    <name type="scientific">Brevibacillus laterosporus</name>
    <name type="common">Bacillus laterosporus</name>
    <dbReference type="NCBI Taxonomy" id="1465"/>
    <lineage>
        <taxon>Bacteria</taxon>
        <taxon>Bacillati</taxon>
        <taxon>Bacillota</taxon>
        <taxon>Bacilli</taxon>
        <taxon>Bacillales</taxon>
        <taxon>Paenibacillaceae</taxon>
        <taxon>Brevibacillus</taxon>
    </lineage>
</organism>
<dbReference type="AlphaFoldDB" id="A0AAP8QDP4"/>
<protein>
    <submittedName>
        <fullName evidence="2">Uncharacterized protein</fullName>
    </submittedName>
</protein>
<feature type="compositionally biased region" description="Low complexity" evidence="1">
    <location>
        <begin position="21"/>
        <end position="35"/>
    </location>
</feature>
<evidence type="ECO:0000313" key="2">
    <source>
        <dbReference type="EMBL" id="PPB03110.1"/>
    </source>
</evidence>
<feature type="compositionally biased region" description="Basic and acidic residues" evidence="1">
    <location>
        <begin position="1"/>
        <end position="20"/>
    </location>
</feature>
<dbReference type="Proteomes" id="UP000239759">
    <property type="component" value="Unassembled WGS sequence"/>
</dbReference>
<comment type="caution">
    <text evidence="2">The sequence shown here is derived from an EMBL/GenBank/DDBJ whole genome shotgun (WGS) entry which is preliminary data.</text>
</comment>
<proteinExistence type="predicted"/>
<feature type="region of interest" description="Disordered" evidence="1">
    <location>
        <begin position="1"/>
        <end position="49"/>
    </location>
</feature>
<evidence type="ECO:0000313" key="3">
    <source>
        <dbReference type="Proteomes" id="UP000239759"/>
    </source>
</evidence>
<accession>A0AAP8QDP4</accession>
<sequence>MHPFQREDAPRLKELPKEGQPKATPKTGKKPAAGPRYGHESDSFSRSQARFLCVKNESSVSRVVPRDNSSRP</sequence>
<dbReference type="EMBL" id="PRKQ01000010">
    <property type="protein sequence ID" value="PPB03110.1"/>
    <property type="molecule type" value="Genomic_DNA"/>
</dbReference>
<evidence type="ECO:0000256" key="1">
    <source>
        <dbReference type="SAM" id="MobiDB-lite"/>
    </source>
</evidence>
<reference evidence="2 3" key="1">
    <citation type="submission" date="2018-02" db="EMBL/GenBank/DDBJ databases">
        <title>Comparative analysis of genomes of three Brevibacillus laterosporus strains producers of potent antimicrobials isolated from silage.</title>
        <authorList>
            <person name="Kojic M."/>
            <person name="Miljkovic M."/>
            <person name="Studholme D."/>
            <person name="Filipic B."/>
        </authorList>
    </citation>
    <scope>NUCLEOTIDE SEQUENCE [LARGE SCALE GENOMIC DNA]</scope>
    <source>
        <strain evidence="2 3">BGSP11</strain>
    </source>
</reference>
<name>A0AAP8QDP4_BRELA</name>